<accession>A0A6J7XC05</accession>
<evidence type="ECO:0000313" key="2">
    <source>
        <dbReference type="EMBL" id="CAB5228599.1"/>
    </source>
</evidence>
<reference evidence="2" key="1">
    <citation type="submission" date="2020-05" db="EMBL/GenBank/DDBJ databases">
        <authorList>
            <person name="Chiriac C."/>
            <person name="Salcher M."/>
            <person name="Ghai R."/>
            <person name="Kavagutti S V."/>
        </authorList>
    </citation>
    <scope>NUCLEOTIDE SEQUENCE</scope>
</reference>
<gene>
    <name evidence="2" type="ORF">UFOVP1549_44</name>
    <name evidence="1" type="ORF">UFOVP303_50</name>
</gene>
<dbReference type="EMBL" id="LR796315">
    <property type="protein sequence ID" value="CAB4136165.1"/>
    <property type="molecule type" value="Genomic_DNA"/>
</dbReference>
<proteinExistence type="predicted"/>
<organism evidence="2">
    <name type="scientific">uncultured Caudovirales phage</name>
    <dbReference type="NCBI Taxonomy" id="2100421"/>
    <lineage>
        <taxon>Viruses</taxon>
        <taxon>Duplodnaviria</taxon>
        <taxon>Heunggongvirae</taxon>
        <taxon>Uroviricota</taxon>
        <taxon>Caudoviricetes</taxon>
        <taxon>Peduoviridae</taxon>
        <taxon>Maltschvirus</taxon>
        <taxon>Maltschvirus maltsch</taxon>
    </lineage>
</organism>
<protein>
    <submittedName>
        <fullName evidence="2">Uncharacterized protein</fullName>
    </submittedName>
</protein>
<name>A0A6J7XC05_9CAUD</name>
<sequence length="51" mass="6028">METYSHWTIDELATKLQMNRSQATQLQDEINAIVDVLEGRMKQIKEVMYIN</sequence>
<evidence type="ECO:0000313" key="1">
    <source>
        <dbReference type="EMBL" id="CAB4136165.1"/>
    </source>
</evidence>
<dbReference type="EMBL" id="LR798394">
    <property type="protein sequence ID" value="CAB5228599.1"/>
    <property type="molecule type" value="Genomic_DNA"/>
</dbReference>